<feature type="domain" description="MCM10 OB-fold" evidence="2">
    <location>
        <begin position="42"/>
        <end position="166"/>
    </location>
</feature>
<keyword evidence="1" id="KW-0175">Coiled coil</keyword>
<dbReference type="InterPro" id="IPR055065">
    <property type="entry name" value="OB_MCM10"/>
</dbReference>
<feature type="coiled-coil region" evidence="1">
    <location>
        <begin position="5"/>
        <end position="32"/>
    </location>
</feature>
<reference evidence="3" key="1">
    <citation type="submission" date="2021-09" db="EMBL/GenBank/DDBJ databases">
        <authorList>
            <consortium name="AG Swart"/>
            <person name="Singh M."/>
            <person name="Singh A."/>
            <person name="Seah K."/>
            <person name="Emmerich C."/>
        </authorList>
    </citation>
    <scope>NUCLEOTIDE SEQUENCE</scope>
    <source>
        <strain evidence="3">ATCC30299</strain>
    </source>
</reference>
<dbReference type="PANTHER" id="PTHR13454">
    <property type="entry name" value="PROTEIN MCM10 HOMOLOG"/>
    <property type="match status" value="1"/>
</dbReference>
<dbReference type="Proteomes" id="UP001162131">
    <property type="component" value="Unassembled WGS sequence"/>
</dbReference>
<dbReference type="Gene3D" id="2.40.50.140">
    <property type="entry name" value="Nucleic acid-binding proteins"/>
    <property type="match status" value="1"/>
</dbReference>
<comment type="caution">
    <text evidence="3">The sequence shown here is derived from an EMBL/GenBank/DDBJ whole genome shotgun (WGS) entry which is preliminary data.</text>
</comment>
<dbReference type="Pfam" id="PF22379">
    <property type="entry name" value="OB_MCM10"/>
    <property type="match status" value="1"/>
</dbReference>
<dbReference type="GO" id="GO:0003697">
    <property type="term" value="F:single-stranded DNA binding"/>
    <property type="evidence" value="ECO:0007669"/>
    <property type="project" value="InterPro"/>
</dbReference>
<dbReference type="AlphaFoldDB" id="A0AAU9IHH8"/>
<organism evidence="3 4">
    <name type="scientific">Blepharisma stoltei</name>
    <dbReference type="NCBI Taxonomy" id="1481888"/>
    <lineage>
        <taxon>Eukaryota</taxon>
        <taxon>Sar</taxon>
        <taxon>Alveolata</taxon>
        <taxon>Ciliophora</taxon>
        <taxon>Postciliodesmatophora</taxon>
        <taxon>Heterotrichea</taxon>
        <taxon>Heterotrichida</taxon>
        <taxon>Blepharismidae</taxon>
        <taxon>Blepharisma</taxon>
    </lineage>
</organism>
<evidence type="ECO:0000259" key="2">
    <source>
        <dbReference type="Pfam" id="PF22379"/>
    </source>
</evidence>
<sequence length="310" mass="36125">MEVNHEQILELRRQTKELKDKLQKEKEEQKAKSAGIQFVVEKHSKIYLKKPALLEEEDFDRVLVNRKFIKLSQVQDLITPETVLEQDWVTVGIIVLKSEVKKAKNNTSFIIFTLGDLEGHEIRFFLFGEAHNTWWNLPVGEVIALLNPSPFQGKDNSLSYNIEKPGMLLRIGVSLYYDKCNGFIGNKRCEGYVNIKYGRVCGLHSRPKIKSLRPELAKADFVPNKREKVGPPKKHNLPRHVYEPKPSEFTQLDRYLALRNKQSKEYVKPVEIEVNNEEVDEKIANELKRKFIEKEQNNDTALKRFKPNEI</sequence>
<dbReference type="GO" id="GO:0043596">
    <property type="term" value="C:nuclear replication fork"/>
    <property type="evidence" value="ECO:0007669"/>
    <property type="project" value="TreeGrafter"/>
</dbReference>
<name>A0AAU9IHH8_9CILI</name>
<dbReference type="PANTHER" id="PTHR13454:SF11">
    <property type="entry name" value="PROTEIN MCM10 HOMOLOG"/>
    <property type="match status" value="1"/>
</dbReference>
<keyword evidence="4" id="KW-1185">Reference proteome</keyword>
<dbReference type="GO" id="GO:0003688">
    <property type="term" value="F:DNA replication origin binding"/>
    <property type="evidence" value="ECO:0007669"/>
    <property type="project" value="TreeGrafter"/>
</dbReference>
<dbReference type="EMBL" id="CAJZBQ010000010">
    <property type="protein sequence ID" value="CAG9313275.1"/>
    <property type="molecule type" value="Genomic_DNA"/>
</dbReference>
<gene>
    <name evidence="3" type="ORF">BSTOLATCC_MIC8548</name>
</gene>
<evidence type="ECO:0000256" key="1">
    <source>
        <dbReference type="SAM" id="Coils"/>
    </source>
</evidence>
<protein>
    <recommendedName>
        <fullName evidence="2">MCM10 OB-fold domain-containing protein</fullName>
    </recommendedName>
</protein>
<dbReference type="GO" id="GO:0006270">
    <property type="term" value="P:DNA replication initiation"/>
    <property type="evidence" value="ECO:0007669"/>
    <property type="project" value="InterPro"/>
</dbReference>
<dbReference type="SUPFAM" id="SSF50249">
    <property type="entry name" value="Nucleic acid-binding proteins"/>
    <property type="match status" value="1"/>
</dbReference>
<dbReference type="InterPro" id="IPR040184">
    <property type="entry name" value="Mcm10"/>
</dbReference>
<dbReference type="InterPro" id="IPR012340">
    <property type="entry name" value="NA-bd_OB-fold"/>
</dbReference>
<proteinExistence type="predicted"/>
<accession>A0AAU9IHH8</accession>
<evidence type="ECO:0000313" key="4">
    <source>
        <dbReference type="Proteomes" id="UP001162131"/>
    </source>
</evidence>
<evidence type="ECO:0000313" key="3">
    <source>
        <dbReference type="EMBL" id="CAG9313275.1"/>
    </source>
</evidence>